<feature type="chain" id="PRO_5046513357" evidence="1">
    <location>
        <begin position="32"/>
        <end position="727"/>
    </location>
</feature>
<evidence type="ECO:0000313" key="2">
    <source>
        <dbReference type="EMBL" id="MEM0578271.1"/>
    </source>
</evidence>
<dbReference type="CDD" id="cd20745">
    <property type="entry name" value="FIX_RhsA_AHH_HNH-like"/>
    <property type="match status" value="1"/>
</dbReference>
<evidence type="ECO:0000256" key="1">
    <source>
        <dbReference type="SAM" id="SignalP"/>
    </source>
</evidence>
<keyword evidence="1" id="KW-0732">Signal</keyword>
<sequence length="727" mass="80183">MKNFSKKDCYQYLLKAKLFVLTLFLSLSSCEFDTNDLHESQANTTNPLPFETKAMALKDVPEVDNYIKSIIGDISQKGKTNKSNTIALDATFEVEKIVETIDTLNNKNYNLRFTFKDTPENITYNLIVNFLPNGEKHAFVEKHTCNPEYYLAYRNSKYDIKNFKGKVELFYYTSFFGQPKTDSNAKTSKDPCLPQYYPNGDPIPSVSSFVDGSNPDSSSGGSSPSGGFSSSYGSAAWSATSGYGLSVQVIGDSSSNSTGSGTGTGTGTGTGVGTAIGGFITTTGTAIGDALHIVWRWIRSFTCNSCSPTQKTTADPCPTIVPAGFATFISEPERLAIIRSQLPLTLQQWQFLHGQERFMQSIISYLSKIQSNNTEAKNFLSWTISYRMKNPSDILPNTLLSLLDNNKVSLENIKELLDLANFEDSYAEDNKSLEAKAALNIVLRLLQTDNIFNIDTPAVDTLLQNELVKINPGFGTAGFMIRYNALVLQEMVIIMTSEYPPGHVFTAWDYTKILFKANSEALHLGLDVMGMAPVIGPIFDVTHAAWYAFSGDYKNSALSITAVVPFAGDWTTVARIAKKVYKINNGANRVILKAYKLADGTIKFSNRSQLRKVLGITSLAIHAHHIIPYGLANHKLVQLAAKYSSKTKSAWHINDIPNGIAMTADFHLNGHKKYSDKIFLYMNNLFDNAHGNIEKAYDDLTAYTALIKDTIKANPNLTLGEIADLIP</sequence>
<comment type="caution">
    <text evidence="2">The sequence shown here is derived from an EMBL/GenBank/DDBJ whole genome shotgun (WGS) entry which is preliminary data.</text>
</comment>
<dbReference type="RefSeq" id="WP_342693099.1">
    <property type="nucleotide sequence ID" value="NZ_JBCGDP010000022.1"/>
</dbReference>
<accession>A0ABU9NVH8</accession>
<reference evidence="2 3" key="1">
    <citation type="submission" date="2024-03" db="EMBL/GenBank/DDBJ databases">
        <title>Two novel species of the genus Flavobacterium exhibiting potentially degradation of complex polysaccharides.</title>
        <authorList>
            <person name="Lian X."/>
        </authorList>
    </citation>
    <scope>NUCLEOTIDE SEQUENCE [LARGE SCALE GENOMIC DNA]</scope>
    <source>
        <strain evidence="2 3">N6</strain>
    </source>
</reference>
<dbReference type="EMBL" id="JBCGDP010000022">
    <property type="protein sequence ID" value="MEM0578271.1"/>
    <property type="molecule type" value="Genomic_DNA"/>
</dbReference>
<protein>
    <submittedName>
        <fullName evidence="2">Uncharacterized protein</fullName>
    </submittedName>
</protein>
<organism evidence="2 3">
    <name type="scientific">Flavobacterium polysaccharolyticum</name>
    <dbReference type="NCBI Taxonomy" id="3133148"/>
    <lineage>
        <taxon>Bacteria</taxon>
        <taxon>Pseudomonadati</taxon>
        <taxon>Bacteroidota</taxon>
        <taxon>Flavobacteriia</taxon>
        <taxon>Flavobacteriales</taxon>
        <taxon>Flavobacteriaceae</taxon>
        <taxon>Flavobacterium</taxon>
    </lineage>
</organism>
<keyword evidence="3" id="KW-1185">Reference proteome</keyword>
<dbReference type="PROSITE" id="PS51257">
    <property type="entry name" value="PROKAR_LIPOPROTEIN"/>
    <property type="match status" value="1"/>
</dbReference>
<name>A0ABU9NVH8_9FLAO</name>
<dbReference type="Proteomes" id="UP001468798">
    <property type="component" value="Unassembled WGS sequence"/>
</dbReference>
<evidence type="ECO:0000313" key="3">
    <source>
        <dbReference type="Proteomes" id="UP001468798"/>
    </source>
</evidence>
<gene>
    <name evidence="2" type="ORF">WFZ86_17335</name>
</gene>
<feature type="signal peptide" evidence="1">
    <location>
        <begin position="1"/>
        <end position="31"/>
    </location>
</feature>
<proteinExistence type="predicted"/>